<dbReference type="VEuPathDB" id="FungiDB:CIHG_09512"/>
<reference evidence="3" key="1">
    <citation type="journal article" date="2010" name="Genome Res.">
        <title>Population genomic sequencing of Coccidioides fungi reveals recent hybridization and transposon control.</title>
        <authorList>
            <person name="Neafsey D.E."/>
            <person name="Barker B.M."/>
            <person name="Sharpton T.J."/>
            <person name="Stajich J.E."/>
            <person name="Park D.J."/>
            <person name="Whiston E."/>
            <person name="Hung C.-Y."/>
            <person name="McMahan C."/>
            <person name="White J."/>
            <person name="Sykes S."/>
            <person name="Heiman D."/>
            <person name="Young S."/>
            <person name="Zeng Q."/>
            <person name="Abouelleil A."/>
            <person name="Aftuck L."/>
            <person name="Bessette D."/>
            <person name="Brown A."/>
            <person name="FitzGerald M."/>
            <person name="Lui A."/>
            <person name="Macdonald J.P."/>
            <person name="Priest M."/>
            <person name="Orbach M.J."/>
            <person name="Galgiani J.N."/>
            <person name="Kirkland T.N."/>
            <person name="Cole G.T."/>
            <person name="Birren B.W."/>
            <person name="Henn M.R."/>
            <person name="Taylor J.W."/>
            <person name="Rounsley S.D."/>
        </authorList>
    </citation>
    <scope>NUCLEOTIDE SEQUENCE [LARGE SCALE GENOMIC DNA]</scope>
    <source>
        <strain evidence="3">H538.4</strain>
    </source>
</reference>
<sequence>MRVTPRGARPVRGESFPGAVIARANAGWSACTRSKDAVALEHPASSGDERLRCSTLQRRNGDVKPTREQQKCIGNSSVSALGSVVSHPLLALKSVRNHKKI</sequence>
<evidence type="ECO:0000313" key="3">
    <source>
        <dbReference type="Proteomes" id="UP000054563"/>
    </source>
</evidence>
<proteinExistence type="predicted"/>
<feature type="compositionally biased region" description="Basic and acidic residues" evidence="1">
    <location>
        <begin position="59"/>
        <end position="70"/>
    </location>
</feature>
<protein>
    <submittedName>
        <fullName evidence="2">Uncharacterized protein</fullName>
    </submittedName>
</protein>
<evidence type="ECO:0000256" key="1">
    <source>
        <dbReference type="SAM" id="MobiDB-lite"/>
    </source>
</evidence>
<dbReference type="EMBL" id="DS017041">
    <property type="protein sequence ID" value="KMU91705.1"/>
    <property type="molecule type" value="Genomic_DNA"/>
</dbReference>
<organism evidence="2 3">
    <name type="scientific">Coccidioides immitis H538.4</name>
    <dbReference type="NCBI Taxonomy" id="396776"/>
    <lineage>
        <taxon>Eukaryota</taxon>
        <taxon>Fungi</taxon>
        <taxon>Dikarya</taxon>
        <taxon>Ascomycota</taxon>
        <taxon>Pezizomycotina</taxon>
        <taxon>Eurotiomycetes</taxon>
        <taxon>Eurotiomycetidae</taxon>
        <taxon>Onygenales</taxon>
        <taxon>Onygenaceae</taxon>
        <taxon>Coccidioides</taxon>
    </lineage>
</organism>
<dbReference type="AlphaFoldDB" id="A0A0J8S2T0"/>
<evidence type="ECO:0000313" key="2">
    <source>
        <dbReference type="EMBL" id="KMU91705.1"/>
    </source>
</evidence>
<accession>A0A0J8S2T0</accession>
<gene>
    <name evidence="2" type="ORF">CIHG_09512</name>
</gene>
<name>A0A0J8S2T0_COCIT</name>
<feature type="region of interest" description="Disordered" evidence="1">
    <location>
        <begin position="40"/>
        <end position="71"/>
    </location>
</feature>
<dbReference type="Proteomes" id="UP000054563">
    <property type="component" value="Unassembled WGS sequence"/>
</dbReference>